<keyword evidence="4" id="KW-1185">Reference proteome</keyword>
<organism evidence="3 4">
    <name type="scientific">Chrysochromulina tobinii</name>
    <dbReference type="NCBI Taxonomy" id="1460289"/>
    <lineage>
        <taxon>Eukaryota</taxon>
        <taxon>Haptista</taxon>
        <taxon>Haptophyta</taxon>
        <taxon>Prymnesiophyceae</taxon>
        <taxon>Prymnesiales</taxon>
        <taxon>Chrysochromulinaceae</taxon>
        <taxon>Chrysochromulina</taxon>
    </lineage>
</organism>
<reference evidence="4" key="1">
    <citation type="journal article" date="2015" name="PLoS Genet.">
        <title>Genome Sequence and Transcriptome Analyses of Chrysochromulina tobin: Metabolic Tools for Enhanced Algal Fitness in the Prominent Order Prymnesiales (Haptophyceae).</title>
        <authorList>
            <person name="Hovde B.T."/>
            <person name="Deodato C.R."/>
            <person name="Hunsperger H.M."/>
            <person name="Ryken S.A."/>
            <person name="Yost W."/>
            <person name="Jha R.K."/>
            <person name="Patterson J."/>
            <person name="Monnat R.J. Jr."/>
            <person name="Barlow S.B."/>
            <person name="Starkenburg S.R."/>
            <person name="Cattolico R.A."/>
        </authorList>
    </citation>
    <scope>NUCLEOTIDE SEQUENCE</scope>
    <source>
        <strain evidence="4">CCMP291</strain>
    </source>
</reference>
<comment type="caution">
    <text evidence="3">The sequence shown here is derived from an EMBL/GenBank/DDBJ whole genome shotgun (WGS) entry which is preliminary data.</text>
</comment>
<dbReference type="InterPro" id="IPR036034">
    <property type="entry name" value="PDZ_sf"/>
</dbReference>
<name>A0A0M0K333_9EUKA</name>
<sequence>MIANVQEHLGKINDIPNPGTLLTAPSTLDEIIKEINKRVAIKAREAQPAVVTAGTESKPTAAEGSATTDNERGELMTVEGPVNSHHDQGSTELTACFAVPVPVNVLNFKHTFTEQRLGLKLKADPQGRIVITGCAPDAPSASKSIPTGAFLEKVNGVSTAKKSMQEVTTMLVEGKRPITLEISSAEPAVETQSQSVLVPSLPDLKIPIATEAPNPTLGQRHAIGSSVYVKRSSGEETLAYVKEYDAEKSLYTVEIERV</sequence>
<feature type="region of interest" description="Disordered" evidence="1">
    <location>
        <begin position="50"/>
        <end position="70"/>
    </location>
</feature>
<evidence type="ECO:0000313" key="3">
    <source>
        <dbReference type="EMBL" id="KOO33281.1"/>
    </source>
</evidence>
<evidence type="ECO:0000259" key="2">
    <source>
        <dbReference type="PROSITE" id="PS50106"/>
    </source>
</evidence>
<dbReference type="Proteomes" id="UP000037460">
    <property type="component" value="Unassembled WGS sequence"/>
</dbReference>
<dbReference type="InterPro" id="IPR001478">
    <property type="entry name" value="PDZ"/>
</dbReference>
<protein>
    <recommendedName>
        <fullName evidence="2">PDZ domain-containing protein</fullName>
    </recommendedName>
</protein>
<accession>A0A0M0K333</accession>
<gene>
    <name evidence="3" type="ORF">Ctob_011045</name>
</gene>
<evidence type="ECO:0000256" key="1">
    <source>
        <dbReference type="SAM" id="MobiDB-lite"/>
    </source>
</evidence>
<dbReference type="PROSITE" id="PS50106">
    <property type="entry name" value="PDZ"/>
    <property type="match status" value="1"/>
</dbReference>
<dbReference type="SUPFAM" id="SSF50156">
    <property type="entry name" value="PDZ domain-like"/>
    <property type="match status" value="1"/>
</dbReference>
<dbReference type="SMART" id="SM00228">
    <property type="entry name" value="PDZ"/>
    <property type="match status" value="1"/>
</dbReference>
<dbReference type="AlphaFoldDB" id="A0A0M0K333"/>
<dbReference type="Pfam" id="PF00595">
    <property type="entry name" value="PDZ"/>
    <property type="match status" value="1"/>
</dbReference>
<dbReference type="Gene3D" id="2.30.42.10">
    <property type="match status" value="1"/>
</dbReference>
<evidence type="ECO:0000313" key="4">
    <source>
        <dbReference type="Proteomes" id="UP000037460"/>
    </source>
</evidence>
<feature type="domain" description="PDZ" evidence="2">
    <location>
        <begin position="105"/>
        <end position="186"/>
    </location>
</feature>
<dbReference type="EMBL" id="JWZX01001557">
    <property type="protein sequence ID" value="KOO33281.1"/>
    <property type="molecule type" value="Genomic_DNA"/>
</dbReference>
<proteinExistence type="predicted"/>